<dbReference type="EMBL" id="JBHULY010000039">
    <property type="protein sequence ID" value="MFD2727750.1"/>
    <property type="molecule type" value="Genomic_DNA"/>
</dbReference>
<sequence length="265" mass="31363">MYTEVLPHHQRAIRTLVQEYQDDERFLALIIGGSVAKGCARPDSDIDFMIVATDEEYKNRQEIGDYFINRTDLTDYPGGYVDGKVINMHYLRQVVDRGNEPTRSAFDKAFIAFTKVDDLASIVHSIQKYPEADRDLKIRKFYSMSFIQHWLMGEAERHGNIYTKSRAVSQLVLFTGRLILAYNRVFFPYHKWFYEYLSKCNAKPPNLINEMNQVLNEPTLENASRLFETVRGFRNWNVSDIEAFRWFMEDVEWSWRDKKPPLEDW</sequence>
<comment type="caution">
    <text evidence="2">The sequence shown here is derived from an EMBL/GenBank/DDBJ whole genome shotgun (WGS) entry which is preliminary data.</text>
</comment>
<dbReference type="Gene3D" id="3.30.460.10">
    <property type="entry name" value="Beta Polymerase, domain 2"/>
    <property type="match status" value="1"/>
</dbReference>
<organism evidence="2 3">
    <name type="scientific">Hyunsoonleella rubra</name>
    <dbReference type="NCBI Taxonomy" id="1737062"/>
    <lineage>
        <taxon>Bacteria</taxon>
        <taxon>Pseudomonadati</taxon>
        <taxon>Bacteroidota</taxon>
        <taxon>Flavobacteriia</taxon>
        <taxon>Flavobacteriales</taxon>
        <taxon>Flavobacteriaceae</taxon>
    </lineage>
</organism>
<protein>
    <submittedName>
        <fullName evidence="2">Nucleotidyltransferase domain-containing protein</fullName>
    </submittedName>
</protein>
<feature type="domain" description="Polymerase nucleotidyl transferase" evidence="1">
    <location>
        <begin position="26"/>
        <end position="61"/>
    </location>
</feature>
<accession>A0ABW5TEW3</accession>
<evidence type="ECO:0000313" key="2">
    <source>
        <dbReference type="EMBL" id="MFD2727750.1"/>
    </source>
</evidence>
<dbReference type="SUPFAM" id="SSF81301">
    <property type="entry name" value="Nucleotidyltransferase"/>
    <property type="match status" value="1"/>
</dbReference>
<dbReference type="CDD" id="cd05403">
    <property type="entry name" value="NT_KNTase_like"/>
    <property type="match status" value="1"/>
</dbReference>
<evidence type="ECO:0000259" key="1">
    <source>
        <dbReference type="Pfam" id="PF01909"/>
    </source>
</evidence>
<reference evidence="3" key="1">
    <citation type="journal article" date="2019" name="Int. J. Syst. Evol. Microbiol.">
        <title>The Global Catalogue of Microorganisms (GCM) 10K type strain sequencing project: providing services to taxonomists for standard genome sequencing and annotation.</title>
        <authorList>
            <consortium name="The Broad Institute Genomics Platform"/>
            <consortium name="The Broad Institute Genome Sequencing Center for Infectious Disease"/>
            <person name="Wu L."/>
            <person name="Ma J."/>
        </authorList>
    </citation>
    <scope>NUCLEOTIDE SEQUENCE [LARGE SCALE GENOMIC DNA]</scope>
    <source>
        <strain evidence="3">KCTC 42398</strain>
    </source>
</reference>
<dbReference type="Proteomes" id="UP001597476">
    <property type="component" value="Unassembled WGS sequence"/>
</dbReference>
<evidence type="ECO:0000313" key="3">
    <source>
        <dbReference type="Proteomes" id="UP001597476"/>
    </source>
</evidence>
<dbReference type="Pfam" id="PF01909">
    <property type="entry name" value="NTP_transf_2"/>
    <property type="match status" value="1"/>
</dbReference>
<name>A0ABW5TEW3_9FLAO</name>
<dbReference type="RefSeq" id="WP_380293914.1">
    <property type="nucleotide sequence ID" value="NZ_JBHULY010000039.1"/>
</dbReference>
<dbReference type="InterPro" id="IPR002934">
    <property type="entry name" value="Polymerase_NTP_transf_dom"/>
</dbReference>
<dbReference type="InterPro" id="IPR043519">
    <property type="entry name" value="NT_sf"/>
</dbReference>
<gene>
    <name evidence="2" type="ORF">ACFSR8_16120</name>
</gene>
<keyword evidence="3" id="KW-1185">Reference proteome</keyword>
<proteinExistence type="predicted"/>